<dbReference type="SUPFAM" id="SSF54919">
    <property type="entry name" value="Nucleoside diphosphate kinase, NDK"/>
    <property type="match status" value="1"/>
</dbReference>
<accession>A0A2H0WR32</accession>
<dbReference type="CDD" id="cd04413">
    <property type="entry name" value="NDPk_I"/>
    <property type="match status" value="1"/>
</dbReference>
<dbReference type="Gene3D" id="3.30.70.141">
    <property type="entry name" value="Nucleoside diphosphate kinase-like domain"/>
    <property type="match status" value="1"/>
</dbReference>
<feature type="domain" description="Nucleoside diphosphate kinase-like" evidence="7">
    <location>
        <begin position="7"/>
        <end position="187"/>
    </location>
</feature>
<dbReference type="InterPro" id="IPR034907">
    <property type="entry name" value="NDK-like_dom"/>
</dbReference>
<evidence type="ECO:0000256" key="3">
    <source>
        <dbReference type="ARBA" id="ARBA00012966"/>
    </source>
</evidence>
<comment type="caution">
    <text evidence="6">Lacks conserved residue(s) required for the propagation of feature annotation.</text>
</comment>
<dbReference type="Proteomes" id="UP000231282">
    <property type="component" value="Unassembled WGS sequence"/>
</dbReference>
<dbReference type="GO" id="GO:0004550">
    <property type="term" value="F:nucleoside diphosphate kinase activity"/>
    <property type="evidence" value="ECO:0007669"/>
    <property type="project" value="UniProtKB-EC"/>
</dbReference>
<dbReference type="PANTHER" id="PTHR11349">
    <property type="entry name" value="NUCLEOSIDE DIPHOSPHATE KINASE"/>
    <property type="match status" value="1"/>
</dbReference>
<evidence type="ECO:0000256" key="5">
    <source>
        <dbReference type="ARBA" id="ARBA00022777"/>
    </source>
</evidence>
<evidence type="ECO:0000313" key="9">
    <source>
        <dbReference type="Proteomes" id="UP000231282"/>
    </source>
</evidence>
<evidence type="ECO:0000256" key="1">
    <source>
        <dbReference type="ARBA" id="ARBA00001946"/>
    </source>
</evidence>
<evidence type="ECO:0000313" key="8">
    <source>
        <dbReference type="EMBL" id="PIS15075.1"/>
    </source>
</evidence>
<evidence type="ECO:0000256" key="4">
    <source>
        <dbReference type="ARBA" id="ARBA00022679"/>
    </source>
</evidence>
<dbReference type="PROSITE" id="PS51374">
    <property type="entry name" value="NDPK_LIKE"/>
    <property type="match status" value="1"/>
</dbReference>
<dbReference type="EC" id="2.7.4.6" evidence="3"/>
<sequence>MILRPKEEQSIVLIKPDGVKRGLIGEIISRFEKAGLRMAACKMVWVDRKLAIRHYGYDDSWFENVGKKIHQFYKEHGMDVEEDFGKLTNHQMGELVQRWNVDYLTEGPVLAMIWEGPGVVEVVHKIVGPTYPLSAPPGTIRGDFAIDSPALSNTEKRSVHNLVHASGTVEEAQLERQLWFREKEIKKP</sequence>
<organism evidence="8 9">
    <name type="scientific">Candidatus Shapirobacteria bacterium CG09_land_8_20_14_0_10_38_17</name>
    <dbReference type="NCBI Taxonomy" id="1974884"/>
    <lineage>
        <taxon>Bacteria</taxon>
        <taxon>Candidatus Shapironibacteriota</taxon>
    </lineage>
</organism>
<dbReference type="AlphaFoldDB" id="A0A2H0WR32"/>
<gene>
    <name evidence="8" type="ORF">COT63_01930</name>
</gene>
<dbReference type="SMART" id="SM00562">
    <property type="entry name" value="NDK"/>
    <property type="match status" value="1"/>
</dbReference>
<evidence type="ECO:0000256" key="2">
    <source>
        <dbReference type="ARBA" id="ARBA00008142"/>
    </source>
</evidence>
<comment type="cofactor">
    <cofactor evidence="1">
        <name>Mg(2+)</name>
        <dbReference type="ChEBI" id="CHEBI:18420"/>
    </cofactor>
</comment>
<dbReference type="Pfam" id="PF00334">
    <property type="entry name" value="NDK"/>
    <property type="match status" value="2"/>
</dbReference>
<keyword evidence="4 8" id="KW-0808">Transferase</keyword>
<comment type="similarity">
    <text evidence="2 6">Belongs to the NDK family.</text>
</comment>
<reference evidence="9" key="1">
    <citation type="submission" date="2017-09" db="EMBL/GenBank/DDBJ databases">
        <title>Depth-based differentiation of microbial function through sediment-hosted aquifers and enrichment of novel symbionts in the deep terrestrial subsurface.</title>
        <authorList>
            <person name="Probst A.J."/>
            <person name="Ladd B."/>
            <person name="Jarett J.K."/>
            <person name="Geller-Mcgrath D.E."/>
            <person name="Sieber C.M.K."/>
            <person name="Emerson J.B."/>
            <person name="Anantharaman K."/>
            <person name="Thomas B.C."/>
            <person name="Malmstrom R."/>
            <person name="Stieglmeier M."/>
            <person name="Klingl A."/>
            <person name="Woyke T."/>
            <person name="Ryan C.M."/>
            <person name="Banfield J.F."/>
        </authorList>
    </citation>
    <scope>NUCLEOTIDE SEQUENCE [LARGE SCALE GENOMIC DNA]</scope>
</reference>
<name>A0A2H0WR32_9BACT</name>
<proteinExistence type="inferred from homology"/>
<dbReference type="InterPro" id="IPR036850">
    <property type="entry name" value="NDK-like_dom_sf"/>
</dbReference>
<dbReference type="EMBL" id="PEZH01000037">
    <property type="protein sequence ID" value="PIS15075.1"/>
    <property type="molecule type" value="Genomic_DNA"/>
</dbReference>
<evidence type="ECO:0000256" key="6">
    <source>
        <dbReference type="PROSITE-ProRule" id="PRU00706"/>
    </source>
</evidence>
<evidence type="ECO:0000259" key="7">
    <source>
        <dbReference type="SMART" id="SM00562"/>
    </source>
</evidence>
<comment type="caution">
    <text evidence="8">The sequence shown here is derived from an EMBL/GenBank/DDBJ whole genome shotgun (WGS) entry which is preliminary data.</text>
</comment>
<keyword evidence="5 8" id="KW-0418">Kinase</keyword>
<protein>
    <recommendedName>
        <fullName evidence="3">nucleoside-diphosphate kinase</fullName>
        <ecNumber evidence="3">2.7.4.6</ecNumber>
    </recommendedName>
</protein>